<proteinExistence type="predicted"/>
<protein>
    <submittedName>
        <fullName evidence="1">Uncharacterized protein</fullName>
    </submittedName>
</protein>
<keyword evidence="2" id="KW-1185">Reference proteome</keyword>
<organism evidence="1 2">
    <name type="scientific">Buttiauxella warmboldiae</name>
    <dbReference type="NCBI Taxonomy" id="82993"/>
    <lineage>
        <taxon>Bacteria</taxon>
        <taxon>Pseudomonadati</taxon>
        <taxon>Pseudomonadota</taxon>
        <taxon>Gammaproteobacteria</taxon>
        <taxon>Enterobacterales</taxon>
        <taxon>Enterobacteriaceae</taxon>
        <taxon>Buttiauxella</taxon>
    </lineage>
</organism>
<evidence type="ECO:0000313" key="1">
    <source>
        <dbReference type="EMBL" id="RPH29281.1"/>
    </source>
</evidence>
<dbReference type="Proteomes" id="UP000268615">
    <property type="component" value="Unassembled WGS sequence"/>
</dbReference>
<evidence type="ECO:0000313" key="2">
    <source>
        <dbReference type="Proteomes" id="UP000268615"/>
    </source>
</evidence>
<comment type="caution">
    <text evidence="1">The sequence shown here is derived from an EMBL/GenBank/DDBJ whole genome shotgun (WGS) entry which is preliminary data.</text>
</comment>
<dbReference type="EMBL" id="RPOH01000021">
    <property type="protein sequence ID" value="RPH29281.1"/>
    <property type="molecule type" value="Genomic_DNA"/>
</dbReference>
<dbReference type="OrthoDB" id="9961141at2"/>
<name>A0A3N5DPY6_9ENTR</name>
<gene>
    <name evidence="1" type="ORF">EHN07_06430</name>
</gene>
<dbReference type="AlphaFoldDB" id="A0A3N5DPY6"/>
<sequence>MSNGKTKTQAGRLFVVNFDATGITLLSIDWRCIDRYLCVSVAVTSNRTLAVISPQKTLHLCCHHSRLFWNTSESYLFSS</sequence>
<reference evidence="1 2" key="1">
    <citation type="submission" date="2018-11" db="EMBL/GenBank/DDBJ databases">
        <title>Draft genome sequence of Buttiauxella warmboldiae CCUG 35512.</title>
        <authorList>
            <person name="Salva-Serra F."/>
            <person name="Marathe N."/>
            <person name="Moore E."/>
            <person name="Svensson L."/>
            <person name="Engstrom-Jakobsson H."/>
        </authorList>
    </citation>
    <scope>NUCLEOTIDE SEQUENCE [LARGE SCALE GENOMIC DNA]</scope>
    <source>
        <strain evidence="1 2">CCUG 35512</strain>
    </source>
</reference>
<accession>A0A3N5DPY6</accession>